<dbReference type="GeneID" id="114328235"/>
<evidence type="ECO:0000313" key="11">
    <source>
        <dbReference type="RefSeq" id="XP_028132823.1"/>
    </source>
</evidence>
<dbReference type="Proteomes" id="UP001652700">
    <property type="component" value="Unplaced"/>
</dbReference>
<sequence>MDSQNPPHFRFPENGAENSILPVSAFSTYSLLKNCNYLLTSQSPEPHLKSFLPPELQMRCPPIDSQSKSFLSSTALLRYPPPFHFLPDQVRSRTPPDITQYSSLYDSSNLRRQRGEKKPIPDEQKDDKYYERRRRNNQAAKKSRDARKMREDQIALRATILEHENAILRAQVLTLREEASSLRQMLLQKKAIELASRDSQICIS</sequence>
<dbReference type="Pfam" id="PF07716">
    <property type="entry name" value="bZIP_2"/>
    <property type="match status" value="1"/>
</dbReference>
<keyword evidence="6" id="KW-0539">Nucleus</keyword>
<accession>A0A6P7FIC0</accession>
<evidence type="ECO:0000256" key="4">
    <source>
        <dbReference type="ARBA" id="ARBA00023125"/>
    </source>
</evidence>
<evidence type="ECO:0000256" key="7">
    <source>
        <dbReference type="SAM" id="MobiDB-lite"/>
    </source>
</evidence>
<feature type="domain" description="BZIP" evidence="8">
    <location>
        <begin position="126"/>
        <end position="189"/>
    </location>
</feature>
<dbReference type="PROSITE" id="PS50217">
    <property type="entry name" value="BZIP"/>
    <property type="match status" value="1"/>
</dbReference>
<proteinExistence type="inferred from homology"/>
<organism evidence="11">
    <name type="scientific">Diabrotica virgifera virgifera</name>
    <name type="common">western corn rootworm</name>
    <dbReference type="NCBI Taxonomy" id="50390"/>
    <lineage>
        <taxon>Eukaryota</taxon>
        <taxon>Metazoa</taxon>
        <taxon>Ecdysozoa</taxon>
        <taxon>Arthropoda</taxon>
        <taxon>Hexapoda</taxon>
        <taxon>Insecta</taxon>
        <taxon>Pterygota</taxon>
        <taxon>Neoptera</taxon>
        <taxon>Endopterygota</taxon>
        <taxon>Coleoptera</taxon>
        <taxon>Polyphaga</taxon>
        <taxon>Cucujiformia</taxon>
        <taxon>Chrysomeloidea</taxon>
        <taxon>Chrysomelidae</taxon>
        <taxon>Galerucinae</taxon>
        <taxon>Diabroticina</taxon>
        <taxon>Diabroticites</taxon>
        <taxon>Diabrotica</taxon>
    </lineage>
</organism>
<dbReference type="FunFam" id="1.20.5.170:FF:000025">
    <property type="entry name" value="nuclear factor interleukin-3-regulated protein-like"/>
    <property type="match status" value="1"/>
</dbReference>
<keyword evidence="3" id="KW-0805">Transcription regulation</keyword>
<evidence type="ECO:0000313" key="10">
    <source>
        <dbReference type="Proteomes" id="UP001652700"/>
    </source>
</evidence>
<evidence type="ECO:0000259" key="8">
    <source>
        <dbReference type="PROSITE" id="PS50217"/>
    </source>
</evidence>
<dbReference type="SMART" id="SM00338">
    <property type="entry name" value="BRLZ"/>
    <property type="match status" value="1"/>
</dbReference>
<feature type="compositionally biased region" description="Basic and acidic residues" evidence="7">
    <location>
        <begin position="116"/>
        <end position="126"/>
    </location>
</feature>
<comment type="similarity">
    <text evidence="2">Belongs to the bZIP family. NFIL3 subfamily.</text>
</comment>
<feature type="region of interest" description="Disordered" evidence="7">
    <location>
        <begin position="87"/>
        <end position="126"/>
    </location>
</feature>
<evidence type="ECO:0000256" key="1">
    <source>
        <dbReference type="ARBA" id="ARBA00004123"/>
    </source>
</evidence>
<keyword evidence="5" id="KW-0804">Transcription</keyword>
<dbReference type="OrthoDB" id="6022300at2759"/>
<dbReference type="GO" id="GO:0000978">
    <property type="term" value="F:RNA polymerase II cis-regulatory region sequence-specific DNA binding"/>
    <property type="evidence" value="ECO:0007669"/>
    <property type="project" value="TreeGrafter"/>
</dbReference>
<comment type="subcellular location">
    <subcellularLocation>
        <location evidence="1">Nucleus</location>
    </subcellularLocation>
</comment>
<dbReference type="Gene3D" id="1.20.5.170">
    <property type="match status" value="1"/>
</dbReference>
<dbReference type="GO" id="GO:0000981">
    <property type="term" value="F:DNA-binding transcription factor activity, RNA polymerase II-specific"/>
    <property type="evidence" value="ECO:0007669"/>
    <property type="project" value="TreeGrafter"/>
</dbReference>
<dbReference type="PANTHER" id="PTHR11988">
    <property type="entry name" value="THYROTROPH EMBRYONIC FACTOR RELATED"/>
    <property type="match status" value="1"/>
</dbReference>
<keyword evidence="10" id="KW-1185">Reference proteome</keyword>
<dbReference type="RefSeq" id="XP_028132823.1">
    <property type="nucleotide sequence ID" value="XM_028277022.1"/>
</dbReference>
<dbReference type="PANTHER" id="PTHR11988:SF55">
    <property type="entry name" value="BZIP DOMAIN-CONTAINING PROTEIN"/>
    <property type="match status" value="1"/>
</dbReference>
<dbReference type="GO" id="GO:0005634">
    <property type="term" value="C:nucleus"/>
    <property type="evidence" value="ECO:0007669"/>
    <property type="project" value="UniProtKB-SubCell"/>
</dbReference>
<name>A0A6P7FIC0_DIAVI</name>
<dbReference type="InterPro" id="IPR004827">
    <property type="entry name" value="bZIP"/>
</dbReference>
<dbReference type="EnsemblMetazoa" id="XM_028277022.2">
    <property type="protein sequence ID" value="XP_028132823.1"/>
    <property type="gene ID" value="LOC114328235"/>
</dbReference>
<dbReference type="SUPFAM" id="SSF57959">
    <property type="entry name" value="Leucine zipper domain"/>
    <property type="match status" value="1"/>
</dbReference>
<dbReference type="AlphaFoldDB" id="A0A6P7FIC0"/>
<evidence type="ECO:0000256" key="2">
    <source>
        <dbReference type="ARBA" id="ARBA00006079"/>
    </source>
</evidence>
<dbReference type="InterPro" id="IPR046347">
    <property type="entry name" value="bZIP_sf"/>
</dbReference>
<dbReference type="KEGG" id="dvv:114328235"/>
<evidence type="ECO:0000256" key="6">
    <source>
        <dbReference type="ARBA" id="ARBA00023242"/>
    </source>
</evidence>
<feature type="compositionally biased region" description="Polar residues" evidence="7">
    <location>
        <begin position="97"/>
        <end position="110"/>
    </location>
</feature>
<dbReference type="CDD" id="cd14695">
    <property type="entry name" value="bZIP_HLF"/>
    <property type="match status" value="1"/>
</dbReference>
<evidence type="ECO:0000256" key="3">
    <source>
        <dbReference type="ARBA" id="ARBA00023015"/>
    </source>
</evidence>
<evidence type="ECO:0000256" key="5">
    <source>
        <dbReference type="ARBA" id="ARBA00023163"/>
    </source>
</evidence>
<reference evidence="9" key="2">
    <citation type="submission" date="2025-05" db="UniProtKB">
        <authorList>
            <consortium name="EnsemblMetazoa"/>
        </authorList>
    </citation>
    <scope>IDENTIFICATION</scope>
</reference>
<dbReference type="InParanoid" id="A0A6P7FIC0"/>
<protein>
    <submittedName>
        <fullName evidence="11">CCAAT/enhancer-binding protein beta-like</fullName>
    </submittedName>
</protein>
<reference evidence="11" key="1">
    <citation type="submission" date="2025-04" db="UniProtKB">
        <authorList>
            <consortium name="RefSeq"/>
        </authorList>
    </citation>
    <scope>IDENTIFICATION</scope>
    <source>
        <tissue evidence="11">Whole insect</tissue>
    </source>
</reference>
<dbReference type="InterPro" id="IPR040223">
    <property type="entry name" value="PAR_bZIP"/>
</dbReference>
<keyword evidence="4" id="KW-0238">DNA-binding</keyword>
<evidence type="ECO:0000313" key="9">
    <source>
        <dbReference type="EnsemblMetazoa" id="XP_028132823.1"/>
    </source>
</evidence>
<gene>
    <name evidence="11" type="primary">LOC114328235</name>
</gene>